<dbReference type="InterPro" id="IPR006671">
    <property type="entry name" value="Cyclin_N"/>
</dbReference>
<dbReference type="PROSITE" id="PS00292">
    <property type="entry name" value="CYCLINS"/>
    <property type="match status" value="1"/>
</dbReference>
<comment type="similarity">
    <text evidence="4">Belongs to the cyclin family.</text>
</comment>
<dbReference type="Gene3D" id="1.10.472.10">
    <property type="entry name" value="Cyclin-like"/>
    <property type="match status" value="2"/>
</dbReference>
<dbReference type="SMART" id="SM00385">
    <property type="entry name" value="CYCLIN"/>
    <property type="match status" value="1"/>
</dbReference>
<dbReference type="InterPro" id="IPR039361">
    <property type="entry name" value="Cyclin"/>
</dbReference>
<evidence type="ECO:0000313" key="8">
    <source>
        <dbReference type="Proteomes" id="UP001152759"/>
    </source>
</evidence>
<evidence type="ECO:0008006" key="9">
    <source>
        <dbReference type="Google" id="ProtNLM"/>
    </source>
</evidence>
<keyword evidence="3" id="KW-0131">Cell cycle</keyword>
<dbReference type="FunFam" id="1.10.472.10:FF:000003">
    <property type="entry name" value="G1/S-specific cyclin-D2"/>
    <property type="match status" value="1"/>
</dbReference>
<evidence type="ECO:0000256" key="2">
    <source>
        <dbReference type="ARBA" id="ARBA00023127"/>
    </source>
</evidence>
<dbReference type="SUPFAM" id="SSF47954">
    <property type="entry name" value="Cyclin-like"/>
    <property type="match status" value="2"/>
</dbReference>
<keyword evidence="1" id="KW-0132">Cell division</keyword>
<dbReference type="InterPro" id="IPR036915">
    <property type="entry name" value="Cyclin-like_sf"/>
</dbReference>
<dbReference type="Pfam" id="PF00134">
    <property type="entry name" value="Cyclin_N"/>
    <property type="match status" value="1"/>
</dbReference>
<dbReference type="InterPro" id="IPR004367">
    <property type="entry name" value="Cyclin_C-dom"/>
</dbReference>
<evidence type="ECO:0000313" key="7">
    <source>
        <dbReference type="EMBL" id="CAH0381648.1"/>
    </source>
</evidence>
<dbReference type="GO" id="GO:0051301">
    <property type="term" value="P:cell division"/>
    <property type="evidence" value="ECO:0007669"/>
    <property type="project" value="UniProtKB-KW"/>
</dbReference>
<dbReference type="SMART" id="SM01332">
    <property type="entry name" value="Cyclin_C"/>
    <property type="match status" value="1"/>
</dbReference>
<keyword evidence="2 4" id="KW-0195">Cyclin</keyword>
<reference evidence="7" key="1">
    <citation type="submission" date="2021-12" db="EMBL/GenBank/DDBJ databases">
        <authorList>
            <person name="King R."/>
        </authorList>
    </citation>
    <scope>NUCLEOTIDE SEQUENCE</scope>
</reference>
<gene>
    <name evidence="7" type="ORF">BEMITA_LOCUS1270</name>
</gene>
<dbReference type="InterPro" id="IPR048258">
    <property type="entry name" value="Cyclins_cyclin-box"/>
</dbReference>
<feature type="domain" description="Cyclin-like" evidence="5">
    <location>
        <begin position="66"/>
        <end position="150"/>
    </location>
</feature>
<dbReference type="Pfam" id="PF02984">
    <property type="entry name" value="Cyclin_C"/>
    <property type="match status" value="1"/>
</dbReference>
<proteinExistence type="inferred from homology"/>
<dbReference type="EMBL" id="OU963862">
    <property type="protein sequence ID" value="CAH0381648.1"/>
    <property type="molecule type" value="Genomic_DNA"/>
</dbReference>
<sequence length="299" mass="34068">MSSMDLLCCENGVIPDEVKAYIDPILINDDRVLENLLRDDAQSSIKNYFVTIQREITPKMRELVAEWMWEVCEEQQCQEEVFALAMNYMDRFLCTIAVKKTQLQLLGTACLLVSSKLKETIILQSNVLVAATDSSFSLHDLQLWESLVLSKLKWDMAAVLPHDFIYYLVRRIDKDLLYDYSKVQKHAHFLIAMCVRDFKFSVFSPCVIAIGCITAALDGLDWLRRRAWTMTALNDRFSQITGINKNIIQNCTDAVQSMVAASISNYVAMKCQNPEEKSPDLTTFPATPPDVADVSHLNF</sequence>
<protein>
    <recommendedName>
        <fullName evidence="9">Cyclin D</fullName>
    </recommendedName>
</protein>
<dbReference type="InterPro" id="IPR013763">
    <property type="entry name" value="Cyclin-like_dom"/>
</dbReference>
<organism evidence="7 8">
    <name type="scientific">Bemisia tabaci</name>
    <name type="common">Sweetpotato whitefly</name>
    <name type="synonym">Aleurodes tabaci</name>
    <dbReference type="NCBI Taxonomy" id="7038"/>
    <lineage>
        <taxon>Eukaryota</taxon>
        <taxon>Metazoa</taxon>
        <taxon>Ecdysozoa</taxon>
        <taxon>Arthropoda</taxon>
        <taxon>Hexapoda</taxon>
        <taxon>Insecta</taxon>
        <taxon>Pterygota</taxon>
        <taxon>Neoptera</taxon>
        <taxon>Paraneoptera</taxon>
        <taxon>Hemiptera</taxon>
        <taxon>Sternorrhyncha</taxon>
        <taxon>Aleyrodoidea</taxon>
        <taxon>Aleyrodidae</taxon>
        <taxon>Aleyrodinae</taxon>
        <taxon>Bemisia</taxon>
    </lineage>
</organism>
<evidence type="ECO:0000256" key="1">
    <source>
        <dbReference type="ARBA" id="ARBA00022618"/>
    </source>
</evidence>
<evidence type="ECO:0000259" key="6">
    <source>
        <dbReference type="SMART" id="SM01332"/>
    </source>
</evidence>
<dbReference type="AlphaFoldDB" id="A0A9P0EWE7"/>
<dbReference type="Proteomes" id="UP001152759">
    <property type="component" value="Chromosome 1"/>
</dbReference>
<evidence type="ECO:0000256" key="4">
    <source>
        <dbReference type="RuleBase" id="RU000383"/>
    </source>
</evidence>
<keyword evidence="8" id="KW-1185">Reference proteome</keyword>
<dbReference type="PANTHER" id="PTHR10177">
    <property type="entry name" value="CYCLINS"/>
    <property type="match status" value="1"/>
</dbReference>
<dbReference type="GO" id="GO:0000278">
    <property type="term" value="P:mitotic cell cycle"/>
    <property type="evidence" value="ECO:0007669"/>
    <property type="project" value="UniProtKB-ARBA"/>
</dbReference>
<name>A0A9P0EWE7_BEMTA</name>
<evidence type="ECO:0000256" key="3">
    <source>
        <dbReference type="ARBA" id="ARBA00023306"/>
    </source>
</evidence>
<dbReference type="CDD" id="cd20516">
    <property type="entry name" value="CYCLIN_CCND_rpt2"/>
    <property type="match status" value="1"/>
</dbReference>
<accession>A0A9P0EWE7</accession>
<feature type="domain" description="Cyclin C-terminal" evidence="6">
    <location>
        <begin position="159"/>
        <end position="287"/>
    </location>
</feature>
<evidence type="ECO:0000259" key="5">
    <source>
        <dbReference type="SMART" id="SM00385"/>
    </source>
</evidence>